<dbReference type="SUPFAM" id="SSF51735">
    <property type="entry name" value="NAD(P)-binding Rossmann-fold domains"/>
    <property type="match status" value="1"/>
</dbReference>
<dbReference type="AlphaFoldDB" id="A0A3R9NYA4"/>
<dbReference type="Gene3D" id="3.40.50.720">
    <property type="entry name" value="NAD(P)-binding Rossmann-like Domain"/>
    <property type="match status" value="1"/>
</dbReference>
<name>A0A3R9NYA4_9BACT</name>
<dbReference type="EMBL" id="RWIU01000002">
    <property type="protein sequence ID" value="RSK44580.1"/>
    <property type="molecule type" value="Genomic_DNA"/>
</dbReference>
<accession>A0A3R9NYA4</accession>
<comment type="caution">
    <text evidence="2">The sequence shown here is derived from an EMBL/GenBank/DDBJ whole genome shotgun (WGS) entry which is preliminary data.</text>
</comment>
<gene>
    <name evidence="2" type="ORF">EI293_08680</name>
</gene>
<organism evidence="2 3">
    <name type="scientific">Hymenobacter perfusus</name>
    <dbReference type="NCBI Taxonomy" id="1236770"/>
    <lineage>
        <taxon>Bacteria</taxon>
        <taxon>Pseudomonadati</taxon>
        <taxon>Bacteroidota</taxon>
        <taxon>Cytophagia</taxon>
        <taxon>Cytophagales</taxon>
        <taxon>Hymenobacteraceae</taxon>
        <taxon>Hymenobacter</taxon>
    </lineage>
</organism>
<dbReference type="PANTHER" id="PTHR48079:SF6">
    <property type="entry name" value="NAD(P)-BINDING DOMAIN-CONTAINING PROTEIN-RELATED"/>
    <property type="match status" value="1"/>
</dbReference>
<proteinExistence type="predicted"/>
<dbReference type="InterPro" id="IPR016040">
    <property type="entry name" value="NAD(P)-bd_dom"/>
</dbReference>
<evidence type="ECO:0000259" key="1">
    <source>
        <dbReference type="Pfam" id="PF13460"/>
    </source>
</evidence>
<dbReference type="InterPro" id="IPR036291">
    <property type="entry name" value="NAD(P)-bd_dom_sf"/>
</dbReference>
<dbReference type="OrthoDB" id="751203at2"/>
<dbReference type="Pfam" id="PF13460">
    <property type="entry name" value="NAD_binding_10"/>
    <property type="match status" value="1"/>
</dbReference>
<feature type="domain" description="NAD(P)-binding" evidence="1">
    <location>
        <begin position="19"/>
        <end position="171"/>
    </location>
</feature>
<dbReference type="GO" id="GO:0004029">
    <property type="term" value="F:aldehyde dehydrogenase (NAD+) activity"/>
    <property type="evidence" value="ECO:0007669"/>
    <property type="project" value="TreeGrafter"/>
</dbReference>
<evidence type="ECO:0000313" key="2">
    <source>
        <dbReference type="EMBL" id="RSK44580.1"/>
    </source>
</evidence>
<sequence length="281" mass="29834">MTHLALSASLPTVAVLGCGWLGLPLARALVAAGHPVHGSTTTPGQLLTLRDAGIRPYLLRLAPTLSATDADTLQAMLQGVEILILNVPPTRGAGSQEAYPGVVRLVAAAAESAGVRHVLLVSSTGVYPDEPRLMYEPDAQATQDALTPLLQAEAPFQHANHTVVRLAGLMGPGRPPGRFLAGRTGVAHGEAPVNMIHLHDCVGLLTGVLEQQLWGYTFNASAASHPTRRTFYTAAATRLHLQPPTFQEETTGGKQIDSSLIRRLTGYQFRHDDVVAALEFC</sequence>
<reference evidence="2 3" key="1">
    <citation type="submission" date="2018-12" db="EMBL/GenBank/DDBJ databases">
        <authorList>
            <person name="Feng G."/>
            <person name="Zhu H."/>
        </authorList>
    </citation>
    <scope>NUCLEOTIDE SEQUENCE [LARGE SCALE GENOMIC DNA]</scope>
    <source>
        <strain evidence="2 3">LMG 26000</strain>
    </source>
</reference>
<keyword evidence="3" id="KW-1185">Reference proteome</keyword>
<protein>
    <submittedName>
        <fullName evidence="2">SDR family NAD(P)-dependent oxidoreductase</fullName>
    </submittedName>
</protein>
<evidence type="ECO:0000313" key="3">
    <source>
        <dbReference type="Proteomes" id="UP000270291"/>
    </source>
</evidence>
<dbReference type="InterPro" id="IPR051783">
    <property type="entry name" value="NAD(P)-dependent_oxidoreduct"/>
</dbReference>
<dbReference type="GO" id="GO:0005737">
    <property type="term" value="C:cytoplasm"/>
    <property type="evidence" value="ECO:0007669"/>
    <property type="project" value="TreeGrafter"/>
</dbReference>
<dbReference type="RefSeq" id="WP_125436734.1">
    <property type="nucleotide sequence ID" value="NZ_RWIU01000002.1"/>
</dbReference>
<dbReference type="PANTHER" id="PTHR48079">
    <property type="entry name" value="PROTEIN YEEZ"/>
    <property type="match status" value="1"/>
</dbReference>
<dbReference type="Proteomes" id="UP000270291">
    <property type="component" value="Unassembled WGS sequence"/>
</dbReference>